<dbReference type="RefSeq" id="WP_344786537.1">
    <property type="nucleotide sequence ID" value="NZ_BAABCA010000001.1"/>
</dbReference>
<comment type="caution">
    <text evidence="2">The sequence shown here is derived from an EMBL/GenBank/DDBJ whole genome shotgun (WGS) entry which is preliminary data.</text>
</comment>
<proteinExistence type="predicted"/>
<dbReference type="InterPro" id="IPR013815">
    <property type="entry name" value="ATP_grasp_subdomain_1"/>
</dbReference>
<dbReference type="InterPro" id="IPR048764">
    <property type="entry name" value="PylC_N"/>
</dbReference>
<dbReference type="Pfam" id="PF21360">
    <property type="entry name" value="PylC-like_N"/>
    <property type="match status" value="1"/>
</dbReference>
<accession>A0ABP8C295</accession>
<organism evidence="2 3">
    <name type="scientific">Postechiella marina</name>
    <dbReference type="NCBI Taxonomy" id="943941"/>
    <lineage>
        <taxon>Bacteria</taxon>
        <taxon>Pseudomonadati</taxon>
        <taxon>Bacteroidota</taxon>
        <taxon>Flavobacteriia</taxon>
        <taxon>Flavobacteriales</taxon>
        <taxon>Flavobacteriaceae</taxon>
        <taxon>Postechiella</taxon>
    </lineage>
</organism>
<feature type="domain" description="PylC N-terminal" evidence="1">
    <location>
        <begin position="4"/>
        <end position="103"/>
    </location>
</feature>
<dbReference type="Gene3D" id="3.30.470.20">
    <property type="entry name" value="ATP-grasp fold, B domain"/>
    <property type="match status" value="1"/>
</dbReference>
<name>A0ABP8C295_9FLAO</name>
<dbReference type="Pfam" id="PF15632">
    <property type="entry name" value="ATPgrasp_Ter"/>
    <property type="match status" value="1"/>
</dbReference>
<dbReference type="Proteomes" id="UP001501496">
    <property type="component" value="Unassembled WGS sequence"/>
</dbReference>
<evidence type="ECO:0000259" key="1">
    <source>
        <dbReference type="Pfam" id="PF21360"/>
    </source>
</evidence>
<keyword evidence="3" id="KW-1185">Reference proteome</keyword>
<protein>
    <submittedName>
        <fullName evidence="2">ATP-grasp domain-containing protein</fullName>
    </submittedName>
</protein>
<dbReference type="Gene3D" id="3.40.50.20">
    <property type="match status" value="1"/>
</dbReference>
<gene>
    <name evidence="2" type="ORF">GCM10022291_05490</name>
</gene>
<sequence length="321" mass="37235">MMNILITSAGSRVSLVKIFQKELKNIWPESKVMTTDYNTNLSAACNISDKAFKLPLISHKDYFNSLLNVCKANNIKLIIPTIDTELLLLANKKEVLLSHGITAVISSEKFVNACRNKRSIHRFFEQKDIQIAKEYSKTNYELPVFIKPIHGSRSIDTYTITKQEDFIDYHFKNDDLMFLKYLDHNYYKEYTCDLYYDKNSNLKCVVPRKRIEVRNGEVSKGVTEKGVLVSYIKEKLGYIDGAIGCLTAQFFKHLETDEIFGIEINARFGGGFPLTYFSGANYPKWLIQEYLLNETPLDNFYEDWEDNLLMLRYDKEVLVHG</sequence>
<evidence type="ECO:0000313" key="3">
    <source>
        <dbReference type="Proteomes" id="UP001501496"/>
    </source>
</evidence>
<evidence type="ECO:0000313" key="2">
    <source>
        <dbReference type="EMBL" id="GAA4231935.1"/>
    </source>
</evidence>
<dbReference type="EMBL" id="BAABCA010000001">
    <property type="protein sequence ID" value="GAA4231935.1"/>
    <property type="molecule type" value="Genomic_DNA"/>
</dbReference>
<dbReference type="SUPFAM" id="SSF56059">
    <property type="entry name" value="Glutathione synthetase ATP-binding domain-like"/>
    <property type="match status" value="1"/>
</dbReference>
<reference evidence="3" key="1">
    <citation type="journal article" date="2019" name="Int. J. Syst. Evol. Microbiol.">
        <title>The Global Catalogue of Microorganisms (GCM) 10K type strain sequencing project: providing services to taxonomists for standard genome sequencing and annotation.</title>
        <authorList>
            <consortium name="The Broad Institute Genomics Platform"/>
            <consortium name="The Broad Institute Genome Sequencing Center for Infectious Disease"/>
            <person name="Wu L."/>
            <person name="Ma J."/>
        </authorList>
    </citation>
    <scope>NUCLEOTIDE SEQUENCE [LARGE SCALE GENOMIC DNA]</scope>
    <source>
        <strain evidence="3">JCM 17630</strain>
    </source>
</reference>
<dbReference type="Gene3D" id="3.30.1490.20">
    <property type="entry name" value="ATP-grasp fold, A domain"/>
    <property type="match status" value="1"/>
</dbReference>